<dbReference type="AlphaFoldDB" id="A0A6L9SBK7"/>
<sequence>MAWEMILVDEVDEWFMNLVHHDKEAAAHVEAAIDLLAQGGPALGRPYVDTIHGSRIKNLKELRPSNIRILFVFDPQKQAVLLIAGDQAGQWKQWYRENIPVAEQRYQKWLDGGYEIERKQ</sequence>
<reference evidence="1 2" key="1">
    <citation type="submission" date="2020-02" db="EMBL/GenBank/DDBJ databases">
        <authorList>
            <person name="Li X.-J."/>
            <person name="Han X.-M."/>
        </authorList>
    </citation>
    <scope>NUCLEOTIDE SEQUENCE [LARGE SCALE GENOMIC DNA]</scope>
    <source>
        <strain evidence="1 2">CCTCC AB 2017055</strain>
    </source>
</reference>
<evidence type="ECO:0000313" key="2">
    <source>
        <dbReference type="Proteomes" id="UP000475214"/>
    </source>
</evidence>
<protein>
    <submittedName>
        <fullName evidence="1">DNA-binding protein</fullName>
    </submittedName>
</protein>
<keyword evidence="2" id="KW-1185">Reference proteome</keyword>
<accession>A0A6L9SBK7</accession>
<gene>
    <name evidence="1" type="ORF">G1H10_20990</name>
</gene>
<organism evidence="1 2">
    <name type="scientific">Phytoactinopolyspora halotolerans</name>
    <dbReference type="NCBI Taxonomy" id="1981512"/>
    <lineage>
        <taxon>Bacteria</taxon>
        <taxon>Bacillati</taxon>
        <taxon>Actinomycetota</taxon>
        <taxon>Actinomycetes</taxon>
        <taxon>Jiangellales</taxon>
        <taxon>Jiangellaceae</taxon>
        <taxon>Phytoactinopolyspora</taxon>
    </lineage>
</organism>
<evidence type="ECO:0000313" key="1">
    <source>
        <dbReference type="EMBL" id="NEE02646.1"/>
    </source>
</evidence>
<keyword evidence="1" id="KW-0238">DNA-binding</keyword>
<dbReference type="EMBL" id="JAAGOA010000016">
    <property type="protein sequence ID" value="NEE02646.1"/>
    <property type="molecule type" value="Genomic_DNA"/>
</dbReference>
<dbReference type="InterPro" id="IPR009241">
    <property type="entry name" value="HigB-like"/>
</dbReference>
<proteinExistence type="predicted"/>
<comment type="caution">
    <text evidence="1">The sequence shown here is derived from an EMBL/GenBank/DDBJ whole genome shotgun (WGS) entry which is preliminary data.</text>
</comment>
<dbReference type="Proteomes" id="UP000475214">
    <property type="component" value="Unassembled WGS sequence"/>
</dbReference>
<dbReference type="GO" id="GO:0003677">
    <property type="term" value="F:DNA binding"/>
    <property type="evidence" value="ECO:0007669"/>
    <property type="project" value="UniProtKB-KW"/>
</dbReference>
<name>A0A6L9SBK7_9ACTN</name>
<dbReference type="Pfam" id="PF05973">
    <property type="entry name" value="Gp49"/>
    <property type="match status" value="1"/>
</dbReference>
<dbReference type="RefSeq" id="WP_163741413.1">
    <property type="nucleotide sequence ID" value="NZ_JAAGOA010000016.1"/>
</dbReference>